<keyword evidence="10 17" id="KW-0227">DNA damage</keyword>
<evidence type="ECO:0000256" key="5">
    <source>
        <dbReference type="ARBA" id="ARBA00022490"/>
    </source>
</evidence>
<dbReference type="PANTHER" id="PTHR11076">
    <property type="entry name" value="DNA REPAIR POLYMERASE UMUC / TRANSFERASE FAMILY MEMBER"/>
    <property type="match status" value="1"/>
</dbReference>
<feature type="domain" description="UmuC" evidence="18">
    <location>
        <begin position="60"/>
        <end position="240"/>
    </location>
</feature>
<feature type="active site" evidence="17">
    <location>
        <position position="158"/>
    </location>
</feature>
<keyword evidence="12 17" id="KW-0239">DNA-directed DNA polymerase</keyword>
<dbReference type="InterPro" id="IPR036775">
    <property type="entry name" value="DNA_pol_Y-fam_lit_finger_sf"/>
</dbReference>
<comment type="cofactor">
    <cofactor evidence="17">
        <name>Mg(2+)</name>
        <dbReference type="ChEBI" id="CHEBI:18420"/>
    </cofactor>
    <text evidence="17">Binds 2 magnesium ions per subunit.</text>
</comment>
<dbReference type="PANTHER" id="PTHR11076:SF33">
    <property type="entry name" value="DNA POLYMERASE KAPPA"/>
    <property type="match status" value="1"/>
</dbReference>
<evidence type="ECO:0000256" key="16">
    <source>
        <dbReference type="ARBA" id="ARBA00049244"/>
    </source>
</evidence>
<name>A0A5M6HQR2_9HYPH</name>
<dbReference type="InterPro" id="IPR050116">
    <property type="entry name" value="DNA_polymerase-Y"/>
</dbReference>
<dbReference type="Gene3D" id="1.10.150.20">
    <property type="entry name" value="5' to 3' exonuclease, C-terminal subdomain"/>
    <property type="match status" value="1"/>
</dbReference>
<dbReference type="GO" id="GO:0003887">
    <property type="term" value="F:DNA-directed DNA polymerase activity"/>
    <property type="evidence" value="ECO:0007669"/>
    <property type="project" value="UniProtKB-UniRule"/>
</dbReference>
<dbReference type="AlphaFoldDB" id="A0A5M6HQR2"/>
<evidence type="ECO:0000256" key="3">
    <source>
        <dbReference type="ARBA" id="ARBA00011245"/>
    </source>
</evidence>
<dbReference type="EC" id="2.7.7.7" evidence="17"/>
<evidence type="ECO:0000256" key="14">
    <source>
        <dbReference type="ARBA" id="ARBA00023204"/>
    </source>
</evidence>
<evidence type="ECO:0000256" key="8">
    <source>
        <dbReference type="ARBA" id="ARBA00022705"/>
    </source>
</evidence>
<organism evidence="19 20">
    <name type="scientific">Blastochloris sulfoviridis</name>
    <dbReference type="NCBI Taxonomy" id="50712"/>
    <lineage>
        <taxon>Bacteria</taxon>
        <taxon>Pseudomonadati</taxon>
        <taxon>Pseudomonadota</taxon>
        <taxon>Alphaproteobacteria</taxon>
        <taxon>Hyphomicrobiales</taxon>
        <taxon>Blastochloridaceae</taxon>
        <taxon>Blastochloris</taxon>
    </lineage>
</organism>
<evidence type="ECO:0000259" key="18">
    <source>
        <dbReference type="PROSITE" id="PS50173"/>
    </source>
</evidence>
<feature type="site" description="Substrate discrimination" evidence="17">
    <location>
        <position position="69"/>
    </location>
</feature>
<dbReference type="InterPro" id="IPR022880">
    <property type="entry name" value="DNApol_IV"/>
</dbReference>
<dbReference type="GO" id="GO:0000287">
    <property type="term" value="F:magnesium ion binding"/>
    <property type="evidence" value="ECO:0007669"/>
    <property type="project" value="UniProtKB-UniRule"/>
</dbReference>
<feature type="binding site" evidence="17">
    <location>
        <position position="157"/>
    </location>
    <ligand>
        <name>Mg(2+)</name>
        <dbReference type="ChEBI" id="CHEBI:18420"/>
    </ligand>
</feature>
<evidence type="ECO:0000313" key="20">
    <source>
        <dbReference type="Proteomes" id="UP000323886"/>
    </source>
</evidence>
<gene>
    <name evidence="17" type="primary">dinB</name>
    <name evidence="19" type="ORF">F1193_13765</name>
</gene>
<dbReference type="GO" id="GO:0042276">
    <property type="term" value="P:error-prone translesion synthesis"/>
    <property type="evidence" value="ECO:0007669"/>
    <property type="project" value="TreeGrafter"/>
</dbReference>
<keyword evidence="14 17" id="KW-0234">DNA repair</keyword>
<keyword evidence="5 17" id="KW-0963">Cytoplasm</keyword>
<evidence type="ECO:0000256" key="6">
    <source>
        <dbReference type="ARBA" id="ARBA00022679"/>
    </source>
</evidence>
<evidence type="ECO:0000256" key="7">
    <source>
        <dbReference type="ARBA" id="ARBA00022695"/>
    </source>
</evidence>
<dbReference type="PROSITE" id="PS50173">
    <property type="entry name" value="UMUC"/>
    <property type="match status" value="1"/>
</dbReference>
<dbReference type="GO" id="GO:0005829">
    <property type="term" value="C:cytosol"/>
    <property type="evidence" value="ECO:0007669"/>
    <property type="project" value="TreeGrafter"/>
</dbReference>
<evidence type="ECO:0000256" key="1">
    <source>
        <dbReference type="ARBA" id="ARBA00004496"/>
    </source>
</evidence>
<evidence type="ECO:0000256" key="12">
    <source>
        <dbReference type="ARBA" id="ARBA00022932"/>
    </source>
</evidence>
<dbReference type="GO" id="GO:0006281">
    <property type="term" value="P:DNA repair"/>
    <property type="evidence" value="ECO:0007669"/>
    <property type="project" value="UniProtKB-UniRule"/>
</dbReference>
<dbReference type="Gene3D" id="3.40.1170.60">
    <property type="match status" value="1"/>
</dbReference>
<keyword evidence="11 17" id="KW-0460">Magnesium</keyword>
<comment type="subcellular location">
    <subcellularLocation>
        <location evidence="1 17">Cytoplasm</location>
    </subcellularLocation>
</comment>
<dbReference type="GO" id="GO:0003684">
    <property type="term" value="F:damaged DNA binding"/>
    <property type="evidence" value="ECO:0007669"/>
    <property type="project" value="InterPro"/>
</dbReference>
<dbReference type="NCBIfam" id="NF002677">
    <property type="entry name" value="PRK02406.1"/>
    <property type="match status" value="1"/>
</dbReference>
<dbReference type="InterPro" id="IPR017961">
    <property type="entry name" value="DNA_pol_Y-fam_little_finger"/>
</dbReference>
<comment type="function">
    <text evidence="15 17">Poorly processive, error-prone DNA polymerase involved in untargeted mutagenesis. Copies undamaged DNA at stalled replication forks, which arise in vivo from mismatched or misaligned primer ends. These misaligned primers can be extended by PolIV. Exhibits no 3'-5' exonuclease (proofreading) activity. May be involved in translesional synthesis, in conjunction with the beta clamp from PolIII.</text>
</comment>
<evidence type="ECO:0000256" key="9">
    <source>
        <dbReference type="ARBA" id="ARBA00022723"/>
    </source>
</evidence>
<protein>
    <recommendedName>
        <fullName evidence="17">DNA polymerase IV</fullName>
        <shortName evidence="17">Pol IV</shortName>
        <ecNumber evidence="17">2.7.7.7</ecNumber>
    </recommendedName>
</protein>
<evidence type="ECO:0000256" key="2">
    <source>
        <dbReference type="ARBA" id="ARBA00010945"/>
    </source>
</evidence>
<keyword evidence="6 17" id="KW-0808">Transferase</keyword>
<dbReference type="OrthoDB" id="9808813at2"/>
<keyword evidence="8 17" id="KW-0235">DNA replication</keyword>
<dbReference type="InterPro" id="IPR001126">
    <property type="entry name" value="UmuC"/>
</dbReference>
<comment type="caution">
    <text evidence="19">The sequence shown here is derived from an EMBL/GenBank/DDBJ whole genome shotgun (WGS) entry which is preliminary data.</text>
</comment>
<comment type="similarity">
    <text evidence="2 17">Belongs to the DNA polymerase type-Y family.</text>
</comment>
<dbReference type="InterPro" id="IPR043128">
    <property type="entry name" value="Rev_trsase/Diguanyl_cyclase"/>
</dbReference>
<dbReference type="GO" id="GO:0009432">
    <property type="term" value="P:SOS response"/>
    <property type="evidence" value="ECO:0007669"/>
    <property type="project" value="TreeGrafter"/>
</dbReference>
<comment type="catalytic activity">
    <reaction evidence="16 17">
        <text>DNA(n) + a 2'-deoxyribonucleoside 5'-triphosphate = DNA(n+1) + diphosphate</text>
        <dbReference type="Rhea" id="RHEA:22508"/>
        <dbReference type="Rhea" id="RHEA-COMP:17339"/>
        <dbReference type="Rhea" id="RHEA-COMP:17340"/>
        <dbReference type="ChEBI" id="CHEBI:33019"/>
        <dbReference type="ChEBI" id="CHEBI:61560"/>
        <dbReference type="ChEBI" id="CHEBI:173112"/>
        <dbReference type="EC" id="2.7.7.7"/>
    </reaction>
</comment>
<evidence type="ECO:0000256" key="15">
    <source>
        <dbReference type="ARBA" id="ARBA00025589"/>
    </source>
</evidence>
<dbReference type="HAMAP" id="MF_01113">
    <property type="entry name" value="DNApol_IV"/>
    <property type="match status" value="1"/>
</dbReference>
<evidence type="ECO:0000313" key="19">
    <source>
        <dbReference type="EMBL" id="KAA5598180.1"/>
    </source>
</evidence>
<evidence type="ECO:0000256" key="4">
    <source>
        <dbReference type="ARBA" id="ARBA00022457"/>
    </source>
</evidence>
<dbReference type="Pfam" id="PF11799">
    <property type="entry name" value="IMS_C"/>
    <property type="match status" value="1"/>
</dbReference>
<dbReference type="SUPFAM" id="SSF56672">
    <property type="entry name" value="DNA/RNA polymerases"/>
    <property type="match status" value="1"/>
</dbReference>
<dbReference type="EMBL" id="VWPL01000030">
    <property type="protein sequence ID" value="KAA5598180.1"/>
    <property type="molecule type" value="Genomic_DNA"/>
</dbReference>
<evidence type="ECO:0000256" key="17">
    <source>
        <dbReference type="HAMAP-Rule" id="MF_01113"/>
    </source>
</evidence>
<sequence>MWSAPATSSPARRRAERAPGHAMPAFCRDCLAPAPETAPRCPHCGSPRLLRHPELDALAIAHVDCDAFYASVEKRDNPALADRPVIIGGGRRGVVATACYIARTYGVKSAMPMFKALKLCPDAAVVRPDMAKYARVGREVRARMLALTPLVEPLSIDEAFLDLHGTETLHGMSPARVLAGFAAAVEREVGITVSVGLAPNKFLAKIASDLDKPRGFSVIGSAEAQRFLAAKPVSIIWGVGKVAAERFAADGFRLVGDLAAADATDLARLYGAEGLRLSRLAHGRDDRPVVAEHETKSISAETTFEADIADRDELEPVLWRLSEKVAARLKAAGFGGHTVTLKLKSADFRLRTRARTLPHPTRLAHRIFDAGRDLLAREADGTRFRLIGIGVSELSDIAEADPADLVDVSGPRTAAMEAAVDTLRAKFGAGAVERGIVFGSGRPRR</sequence>
<proteinExistence type="inferred from homology"/>
<accession>A0A5M6HQR2</accession>
<evidence type="ECO:0000256" key="11">
    <source>
        <dbReference type="ARBA" id="ARBA00022842"/>
    </source>
</evidence>
<dbReference type="CDD" id="cd03586">
    <property type="entry name" value="PolY_Pol_IV_kappa"/>
    <property type="match status" value="1"/>
</dbReference>
<dbReference type="FunFam" id="3.30.1490.100:FF:000004">
    <property type="entry name" value="DNA polymerase IV"/>
    <property type="match status" value="1"/>
</dbReference>
<keyword evidence="9 17" id="KW-0479">Metal-binding</keyword>
<dbReference type="Gene3D" id="3.30.1490.100">
    <property type="entry name" value="DNA polymerase, Y-family, little finger domain"/>
    <property type="match status" value="1"/>
</dbReference>
<comment type="subunit">
    <text evidence="3 17">Monomer.</text>
</comment>
<reference evidence="19 20" key="1">
    <citation type="submission" date="2019-09" db="EMBL/GenBank/DDBJ databases">
        <title>Draft Whole-Genome sequence of Blastochloris sulfoviridis DSM 729.</title>
        <authorList>
            <person name="Meyer T.E."/>
            <person name="Kyndt J.A."/>
        </authorList>
    </citation>
    <scope>NUCLEOTIDE SEQUENCE [LARGE SCALE GENOMIC DNA]</scope>
    <source>
        <strain evidence="19 20">DSM 729</strain>
    </source>
</reference>
<feature type="binding site" evidence="17">
    <location>
        <position position="64"/>
    </location>
    <ligand>
        <name>Mg(2+)</name>
        <dbReference type="ChEBI" id="CHEBI:18420"/>
    </ligand>
</feature>
<evidence type="ECO:0000256" key="10">
    <source>
        <dbReference type="ARBA" id="ARBA00022763"/>
    </source>
</evidence>
<keyword evidence="13 17" id="KW-0238">DNA-binding</keyword>
<evidence type="ECO:0000256" key="13">
    <source>
        <dbReference type="ARBA" id="ARBA00023125"/>
    </source>
</evidence>
<dbReference type="Gene3D" id="3.30.70.270">
    <property type="match status" value="1"/>
</dbReference>
<dbReference type="SUPFAM" id="SSF100879">
    <property type="entry name" value="Lesion bypass DNA polymerase (Y-family), little finger domain"/>
    <property type="match status" value="1"/>
</dbReference>
<dbReference type="InterPro" id="IPR043502">
    <property type="entry name" value="DNA/RNA_pol_sf"/>
</dbReference>
<keyword evidence="20" id="KW-1185">Reference proteome</keyword>
<dbReference type="NCBIfam" id="NF002751">
    <property type="entry name" value="PRK02794.1"/>
    <property type="match status" value="1"/>
</dbReference>
<dbReference type="Proteomes" id="UP000323886">
    <property type="component" value="Unassembled WGS sequence"/>
</dbReference>
<dbReference type="Pfam" id="PF00817">
    <property type="entry name" value="IMS"/>
    <property type="match status" value="1"/>
</dbReference>
<keyword evidence="4 17" id="KW-0515">Mutator protein</keyword>
<keyword evidence="7 17" id="KW-0548">Nucleotidyltransferase</keyword>
<dbReference type="GO" id="GO:0006261">
    <property type="term" value="P:DNA-templated DNA replication"/>
    <property type="evidence" value="ECO:0007669"/>
    <property type="project" value="UniProtKB-UniRule"/>
</dbReference>
<dbReference type="FunFam" id="3.40.1170.60:FF:000001">
    <property type="entry name" value="DNA polymerase IV"/>
    <property type="match status" value="1"/>
</dbReference>